<dbReference type="InterPro" id="IPR023485">
    <property type="entry name" value="Ptyr_pPase"/>
</dbReference>
<evidence type="ECO:0000313" key="3">
    <source>
        <dbReference type="Proteomes" id="UP000003111"/>
    </source>
</evidence>
<accession>E2SBQ3</accession>
<dbReference type="InterPro" id="IPR050438">
    <property type="entry name" value="LMW_PTPase"/>
</dbReference>
<dbReference type="InterPro" id="IPR036196">
    <property type="entry name" value="Ptyr_pPase_sf"/>
</dbReference>
<dbReference type="HOGENOM" id="CLU_071415_1_0_11"/>
<dbReference type="eggNOG" id="COG0394">
    <property type="taxonomic scope" value="Bacteria"/>
</dbReference>
<dbReference type="Proteomes" id="UP000003111">
    <property type="component" value="Unassembled WGS sequence"/>
</dbReference>
<dbReference type="Pfam" id="PF01451">
    <property type="entry name" value="LMWPc"/>
    <property type="match status" value="1"/>
</dbReference>
<evidence type="ECO:0000259" key="1">
    <source>
        <dbReference type="SMART" id="SM00226"/>
    </source>
</evidence>
<keyword evidence="3" id="KW-1185">Reference proteome</keyword>
<gene>
    <name evidence="2" type="ORF">HMPREF0063_11462</name>
</gene>
<sequence length="195" mass="20811">MAEVTRRFTVLAVCTANICRSPIMEVLLRSRLDPRHFEVASAGVRGWDRSPMDAMAAMELMRLGHDPTGFESHPIDGYLVGSANLVLTATREHRSAVLEHSPLALRRSFTLLEFADLVDTVDADSPPALVAEAARLRGSAGSVLDIQDPYRRSPQVHRDTADEIDRACSTIAARLNALVGVGGSSAGGAPGAALP</sequence>
<proteinExistence type="predicted"/>
<organism evidence="2 3">
    <name type="scientific">Aeromicrobium marinum DSM 15272</name>
    <dbReference type="NCBI Taxonomy" id="585531"/>
    <lineage>
        <taxon>Bacteria</taxon>
        <taxon>Bacillati</taxon>
        <taxon>Actinomycetota</taxon>
        <taxon>Actinomycetes</taxon>
        <taxon>Propionibacteriales</taxon>
        <taxon>Nocardioidaceae</taxon>
        <taxon>Aeromicrobium</taxon>
    </lineage>
</organism>
<name>E2SBQ3_9ACTN</name>
<feature type="domain" description="Phosphotyrosine protein phosphatase I" evidence="1">
    <location>
        <begin position="8"/>
        <end position="174"/>
    </location>
</feature>
<dbReference type="STRING" id="585531.HMPREF0063_11462"/>
<protein>
    <submittedName>
        <fullName evidence="2">Low molecular weight phosphotyrosine protein phosphatase</fullName>
    </submittedName>
</protein>
<evidence type="ECO:0000313" key="2">
    <source>
        <dbReference type="EMBL" id="EFQ83189.1"/>
    </source>
</evidence>
<dbReference type="EMBL" id="ACLF03000005">
    <property type="protein sequence ID" value="EFQ83189.1"/>
    <property type="molecule type" value="Genomic_DNA"/>
</dbReference>
<dbReference type="SUPFAM" id="SSF52788">
    <property type="entry name" value="Phosphotyrosine protein phosphatases I"/>
    <property type="match status" value="1"/>
</dbReference>
<comment type="caution">
    <text evidence="2">The sequence shown here is derived from an EMBL/GenBank/DDBJ whole genome shotgun (WGS) entry which is preliminary data.</text>
</comment>
<dbReference type="Gene3D" id="3.40.50.2300">
    <property type="match status" value="1"/>
</dbReference>
<dbReference type="PANTHER" id="PTHR11717:SF31">
    <property type="entry name" value="LOW MOLECULAR WEIGHT PROTEIN-TYROSINE-PHOSPHATASE ETP-RELATED"/>
    <property type="match status" value="1"/>
</dbReference>
<reference evidence="2" key="1">
    <citation type="submission" date="2010-08" db="EMBL/GenBank/DDBJ databases">
        <authorList>
            <person name="Muzny D."/>
            <person name="Qin X."/>
            <person name="Buhay C."/>
            <person name="Dugan-Rocha S."/>
            <person name="Ding Y."/>
            <person name="Chen G."/>
            <person name="Hawes A."/>
            <person name="Holder M."/>
            <person name="Jhangiani S."/>
            <person name="Johnson A."/>
            <person name="Khan Z."/>
            <person name="Li Z."/>
            <person name="Liu W."/>
            <person name="Liu X."/>
            <person name="Perez L."/>
            <person name="Shen H."/>
            <person name="Wang Q."/>
            <person name="Watt J."/>
            <person name="Xi L."/>
            <person name="Xin Y."/>
            <person name="Zhou J."/>
            <person name="Deng J."/>
            <person name="Jiang H."/>
            <person name="Liu Y."/>
            <person name="Qu J."/>
            <person name="Song X.-Z."/>
            <person name="Zhang L."/>
            <person name="Villasana D."/>
            <person name="Johnson A."/>
            <person name="Liu J."/>
            <person name="Liyanage D."/>
            <person name="Lorensuhewa L."/>
            <person name="Robinson T."/>
            <person name="Song A."/>
            <person name="Song B.-B."/>
            <person name="Dinh H."/>
            <person name="Thornton R."/>
            <person name="Coyle M."/>
            <person name="Francisco L."/>
            <person name="Jackson L."/>
            <person name="Javaid M."/>
            <person name="Korchina V."/>
            <person name="Kovar C."/>
            <person name="Mata R."/>
            <person name="Mathew T."/>
            <person name="Ngo R."/>
            <person name="Nguyen L."/>
            <person name="Nguyen N."/>
            <person name="Okwuonu G."/>
            <person name="Ongeri F."/>
            <person name="Pham C."/>
            <person name="Simmons D."/>
            <person name="Wilczek-Boney K."/>
            <person name="Hale W."/>
            <person name="Jakkamsetti A."/>
            <person name="Pham P."/>
            <person name="Ruth R."/>
            <person name="San Lucas F."/>
            <person name="Warren J."/>
            <person name="Zhang J."/>
            <person name="Zhao Z."/>
            <person name="Zhou C."/>
            <person name="Zhu D."/>
            <person name="Lee S."/>
            <person name="Bess C."/>
            <person name="Blankenburg K."/>
            <person name="Forbes L."/>
            <person name="Fu Q."/>
            <person name="Gubbala S."/>
            <person name="Hirani K."/>
            <person name="Jayaseelan J.C."/>
            <person name="Lara F."/>
            <person name="Munidasa M."/>
            <person name="Palculict T."/>
            <person name="Patil S."/>
            <person name="Pu L.-L."/>
            <person name="Saada N."/>
            <person name="Tang L."/>
            <person name="Weissenberger G."/>
            <person name="Zhu Y."/>
            <person name="Hemphill L."/>
            <person name="Shang Y."/>
            <person name="Youmans B."/>
            <person name="Ayvaz T."/>
            <person name="Ross M."/>
            <person name="Santibanez J."/>
            <person name="Aqrawi P."/>
            <person name="Gross S."/>
            <person name="Joshi V."/>
            <person name="Fowler G."/>
            <person name="Nazareth L."/>
            <person name="Reid J."/>
            <person name="Worley K."/>
            <person name="Petrosino J."/>
            <person name="Highlander S."/>
            <person name="Gibbs R."/>
        </authorList>
    </citation>
    <scope>NUCLEOTIDE SEQUENCE [LARGE SCALE GENOMIC DNA]</scope>
    <source>
        <strain evidence="2">DSM 15272</strain>
    </source>
</reference>
<dbReference type="AlphaFoldDB" id="E2SBQ3"/>
<dbReference type="SMART" id="SM00226">
    <property type="entry name" value="LMWPc"/>
    <property type="match status" value="1"/>
</dbReference>
<dbReference type="GO" id="GO:0004725">
    <property type="term" value="F:protein tyrosine phosphatase activity"/>
    <property type="evidence" value="ECO:0007669"/>
    <property type="project" value="TreeGrafter"/>
</dbReference>
<dbReference type="PANTHER" id="PTHR11717">
    <property type="entry name" value="LOW MOLECULAR WEIGHT PROTEIN TYROSINE PHOSPHATASE"/>
    <property type="match status" value="1"/>
</dbReference>